<proteinExistence type="predicted"/>
<feature type="compositionally biased region" description="Polar residues" evidence="1">
    <location>
        <begin position="159"/>
        <end position="168"/>
    </location>
</feature>
<feature type="compositionally biased region" description="Pro residues" evidence="1">
    <location>
        <begin position="393"/>
        <end position="402"/>
    </location>
</feature>
<protein>
    <submittedName>
        <fullName evidence="2">Uncharacterized protein</fullName>
    </submittedName>
</protein>
<comment type="caution">
    <text evidence="2">The sequence shown here is derived from an EMBL/GenBank/DDBJ whole genome shotgun (WGS) entry which is preliminary data.</text>
</comment>
<dbReference type="InParanoid" id="A0A1Y2FBH4"/>
<name>A0A1Y2FBH4_9BASI</name>
<feature type="compositionally biased region" description="Basic and acidic residues" evidence="1">
    <location>
        <begin position="457"/>
        <end position="469"/>
    </location>
</feature>
<feature type="compositionally biased region" description="Basic and acidic residues" evidence="1">
    <location>
        <begin position="428"/>
        <end position="441"/>
    </location>
</feature>
<evidence type="ECO:0000256" key="1">
    <source>
        <dbReference type="SAM" id="MobiDB-lite"/>
    </source>
</evidence>
<feature type="region of interest" description="Disordered" evidence="1">
    <location>
        <begin position="340"/>
        <end position="476"/>
    </location>
</feature>
<feature type="compositionally biased region" description="Low complexity" evidence="1">
    <location>
        <begin position="234"/>
        <end position="246"/>
    </location>
</feature>
<sequence>MAQLVAPPPTHLQDSHPLDEDDLDLLHQTFDSATTRTSYSLAEDHLEDILSLPLAQELHSRRSNQKLSHTPSTSSLSSSHLDPPLPRAPPPPPSQSPSTTRRPHHPKSRSTSPELIPLSRARSRSRGASEQLGVAASGMGRTGTGKEDKGATTAMEQWETLQVASPSPTVKPRTSKAAAGASSTGMQRSRTAGSLPSSTSGVGFPSSTKAPPLPLPTTPPSADLKSAPRKRAQTSNLLTSSPPSSSAGKRALSPSTTPAPPPSFSAATSYHRESTEIDPLPPWVQEGPRVFRDRDWKEGSGEGGLRNEGRVEDMVLPAVARRLEAERLARLESEGLITHWDRDGVPMVALNGNGRAVGGGGSGRELTLGGKEEVGGGGKRTNREDQGPGDDSIPPPPPPPQQQPTTTAANADLSADRSSLPPPPQPPQKEHRPSRDLDPHGLARPLSGEVGAGVGEKQGKKSKEQRRQDDEEQKGCCAACVVM</sequence>
<feature type="compositionally biased region" description="Polar residues" evidence="1">
    <location>
        <begin position="186"/>
        <end position="201"/>
    </location>
</feature>
<dbReference type="EMBL" id="MCGR01000023">
    <property type="protein sequence ID" value="ORY81259.1"/>
    <property type="molecule type" value="Genomic_DNA"/>
</dbReference>
<reference evidence="2 3" key="1">
    <citation type="submission" date="2016-07" db="EMBL/GenBank/DDBJ databases">
        <title>Pervasive Adenine N6-methylation of Active Genes in Fungi.</title>
        <authorList>
            <consortium name="DOE Joint Genome Institute"/>
            <person name="Mondo S.J."/>
            <person name="Dannebaum R.O."/>
            <person name="Kuo R.C."/>
            <person name="Labutti K."/>
            <person name="Haridas S."/>
            <person name="Kuo A."/>
            <person name="Salamov A."/>
            <person name="Ahrendt S.R."/>
            <person name="Lipzen A."/>
            <person name="Sullivan W."/>
            <person name="Andreopoulos W.B."/>
            <person name="Clum A."/>
            <person name="Lindquist E."/>
            <person name="Daum C."/>
            <person name="Ramamoorthy G.K."/>
            <person name="Gryganskyi A."/>
            <person name="Culley D."/>
            <person name="Magnuson J.K."/>
            <person name="James T.Y."/>
            <person name="O'Malley M.A."/>
            <person name="Stajich J.E."/>
            <person name="Spatafora J.W."/>
            <person name="Visel A."/>
            <person name="Grigoriev I.V."/>
        </authorList>
    </citation>
    <scope>NUCLEOTIDE SEQUENCE [LARGE SCALE GENOMIC DNA]</scope>
    <source>
        <strain evidence="2 3">62-1032</strain>
    </source>
</reference>
<organism evidence="2 3">
    <name type="scientific">Leucosporidium creatinivorum</name>
    <dbReference type="NCBI Taxonomy" id="106004"/>
    <lineage>
        <taxon>Eukaryota</taxon>
        <taxon>Fungi</taxon>
        <taxon>Dikarya</taxon>
        <taxon>Basidiomycota</taxon>
        <taxon>Pucciniomycotina</taxon>
        <taxon>Microbotryomycetes</taxon>
        <taxon>Leucosporidiales</taxon>
        <taxon>Leucosporidium</taxon>
    </lineage>
</organism>
<evidence type="ECO:0000313" key="3">
    <source>
        <dbReference type="Proteomes" id="UP000193467"/>
    </source>
</evidence>
<feature type="region of interest" description="Disordered" evidence="1">
    <location>
        <begin position="1"/>
        <end position="20"/>
    </location>
</feature>
<evidence type="ECO:0000313" key="2">
    <source>
        <dbReference type="EMBL" id="ORY81259.1"/>
    </source>
</evidence>
<feature type="compositionally biased region" description="Low complexity" evidence="1">
    <location>
        <begin position="67"/>
        <end position="82"/>
    </location>
</feature>
<gene>
    <name evidence="2" type="ORF">BCR35DRAFT_304114</name>
</gene>
<feature type="compositionally biased region" description="Low complexity" evidence="1">
    <location>
        <begin position="175"/>
        <end position="185"/>
    </location>
</feature>
<feature type="compositionally biased region" description="Pro residues" evidence="1">
    <location>
        <begin position="83"/>
        <end position="95"/>
    </location>
</feature>
<dbReference type="AlphaFoldDB" id="A0A1Y2FBH4"/>
<dbReference type="Proteomes" id="UP000193467">
    <property type="component" value="Unassembled WGS sequence"/>
</dbReference>
<keyword evidence="3" id="KW-1185">Reference proteome</keyword>
<feature type="compositionally biased region" description="Pro residues" evidence="1">
    <location>
        <begin position="1"/>
        <end position="10"/>
    </location>
</feature>
<feature type="region of interest" description="Disordered" evidence="1">
    <location>
        <begin position="60"/>
        <end position="288"/>
    </location>
</feature>
<accession>A0A1Y2FBH4</accession>